<evidence type="ECO:0000313" key="1">
    <source>
        <dbReference type="EMBL" id="MBB5020661.1"/>
    </source>
</evidence>
<evidence type="ECO:0000313" key="2">
    <source>
        <dbReference type="Proteomes" id="UP000575898"/>
    </source>
</evidence>
<dbReference type="EMBL" id="JACHHY010000074">
    <property type="protein sequence ID" value="MBB5020661.1"/>
    <property type="molecule type" value="Genomic_DNA"/>
</dbReference>
<accession>A0A840MZV1</accession>
<dbReference type="SUPFAM" id="SSF53955">
    <property type="entry name" value="Lysozyme-like"/>
    <property type="match status" value="1"/>
</dbReference>
<dbReference type="Proteomes" id="UP000575898">
    <property type="component" value="Unassembled WGS sequence"/>
</dbReference>
<dbReference type="Gene3D" id="1.10.530.10">
    <property type="match status" value="1"/>
</dbReference>
<keyword evidence="2" id="KW-1185">Reference proteome</keyword>
<dbReference type="RefSeq" id="WP_425491413.1">
    <property type="nucleotide sequence ID" value="NZ_JACHHY010000074.1"/>
</dbReference>
<dbReference type="AlphaFoldDB" id="A0A840MZV1"/>
<reference evidence="1 2" key="1">
    <citation type="submission" date="2020-08" db="EMBL/GenBank/DDBJ databases">
        <title>Genomic Encyclopedia of Type Strains, Phase IV (KMG-IV): sequencing the most valuable type-strain genomes for metagenomic binning, comparative biology and taxonomic classification.</title>
        <authorList>
            <person name="Goeker M."/>
        </authorList>
    </citation>
    <scope>NUCLEOTIDE SEQUENCE [LARGE SCALE GENOMIC DNA]</scope>
    <source>
        <strain evidence="1 2">DSM 27165</strain>
    </source>
</reference>
<name>A0A840MZV1_9PROT</name>
<protein>
    <submittedName>
        <fullName evidence="1">Putative chitinase</fullName>
    </submittedName>
</protein>
<feature type="non-terminal residue" evidence="1">
    <location>
        <position position="1"/>
    </location>
</feature>
<dbReference type="InterPro" id="IPR023346">
    <property type="entry name" value="Lysozyme-like_dom_sf"/>
</dbReference>
<gene>
    <name evidence="1" type="ORF">HNQ59_003986</name>
</gene>
<proteinExistence type="predicted"/>
<comment type="caution">
    <text evidence="1">The sequence shown here is derived from an EMBL/GenBank/DDBJ whole genome shotgun (WGS) entry which is preliminary data.</text>
</comment>
<organism evidence="1 2">
    <name type="scientific">Chitinivorax tropicus</name>
    <dbReference type="NCBI Taxonomy" id="714531"/>
    <lineage>
        <taxon>Bacteria</taxon>
        <taxon>Pseudomonadati</taxon>
        <taxon>Pseudomonadota</taxon>
        <taxon>Betaproteobacteria</taxon>
        <taxon>Chitinivorax</taxon>
    </lineage>
</organism>
<sequence length="305" mass="34785">RLAFWDEVSSIAGFPTGPKAFHLHPGGLVGNFIGGGGDCECAQEISEAQLQQIAPLVSKSVILHYLPHVNNSFVEYKVINCLDKAHFLAQMLHESGGFQFVLELGESFSYDPWRGRGLIQLSLEDNYVAYQNYSGVDVTSSLSAMRKLEMVPHSVLSAMWYWVFSRKLQEAAICDDFIWITYRVNGGFNHYDDRLKYLNRALDALRAMDCAKNNMKGSYLFKNSRAFHDKKASLAWGVWNDPMFTSGSKKFPGKERNAIDSLQGYQRFIELLGKEKSKKGWYRFEDPKQHALDRIVELKNRKSDD</sequence>